<keyword evidence="4" id="KW-1185">Reference proteome</keyword>
<dbReference type="Pfam" id="PF13584">
    <property type="entry name" value="BatD"/>
    <property type="match status" value="2"/>
</dbReference>
<dbReference type="EMBL" id="BEXT01000001">
    <property type="protein sequence ID" value="GBC60098.1"/>
    <property type="molecule type" value="Genomic_DNA"/>
</dbReference>
<reference evidence="4" key="2">
    <citation type="submission" date="2019-01" db="EMBL/GenBank/DDBJ databases">
        <title>Genome sequence of Desulfonema ishimotonii strain Tokyo 01.</title>
        <authorList>
            <person name="Fukui M."/>
        </authorList>
    </citation>
    <scope>NUCLEOTIDE SEQUENCE [LARGE SCALE GENOMIC DNA]</scope>
    <source>
        <strain evidence="4">Tokyo 01</strain>
    </source>
</reference>
<name>A0A401FT11_9BACT</name>
<dbReference type="PANTHER" id="PTHR40940">
    <property type="entry name" value="PROTEIN BATD-RELATED"/>
    <property type="match status" value="1"/>
</dbReference>
<proteinExistence type="predicted"/>
<dbReference type="InterPro" id="IPR025738">
    <property type="entry name" value="BatD"/>
</dbReference>
<feature type="signal peptide" evidence="2">
    <location>
        <begin position="1"/>
        <end position="20"/>
    </location>
</feature>
<evidence type="ECO:0000256" key="2">
    <source>
        <dbReference type="SAM" id="SignalP"/>
    </source>
</evidence>
<comment type="caution">
    <text evidence="3">The sequence shown here is derived from an EMBL/GenBank/DDBJ whole genome shotgun (WGS) entry which is preliminary data.</text>
</comment>
<feature type="transmembrane region" description="Helical" evidence="1">
    <location>
        <begin position="442"/>
        <end position="464"/>
    </location>
</feature>
<feature type="chain" id="PRO_5019351556" description="Protein BatD" evidence="2">
    <location>
        <begin position="21"/>
        <end position="576"/>
    </location>
</feature>
<evidence type="ECO:0000313" key="4">
    <source>
        <dbReference type="Proteomes" id="UP000288096"/>
    </source>
</evidence>
<sequence>MKKIALSLFFVLMVPLMAWAGPEIKAFADRTRVALGESFRLTISVSGGDGEADISPVRDFRVVSQSASTHLNIVNGKASRRVDHIYTLMPLKTGQFSIPPLPVTSDGKQVYTEEIPIQVFNRPQQANDARRDVFVEARISTPEPYESQQMVYTFRLYQTVRIGNVKFQQPDFKGFTSEKIDGEKSYEKVIRGRQYHVTELNYLLMPLGPGPKTIAPAVLRCDIVRKSGRRRSVIDLFDDPFFSGGRLEPRIFRTDALKVTVRPLPPYPGDAPFSGLVGEFTLRSAIEKSELKVGDSITLSAVVQGRGNIMDAGPPEIPLSDAFKLYRDEPEADIRPGPDGYAGKKVFRTALVPVKPGTFTIPPLKLVFFDTRKGQYVSQSTQPFSLTVRPSQEQGNVAVYSAPGPKPGVLKKKVEFTGRDILPLKEDIDALKTQLPMPRWQFALFLLGPALICLLVRFVTGVTGRQDEPSRRMRARAENALRAAEKDVGGGNFLSQLYQAVISMILARAGTQGESLTCAEAEAMLRPGGCPPETAQGAARLLERIESARFGGLEMDESEKAALLTETRELLRSLMR</sequence>
<keyword evidence="1" id="KW-0472">Membrane</keyword>
<keyword evidence="1" id="KW-0812">Transmembrane</keyword>
<dbReference type="Proteomes" id="UP000288096">
    <property type="component" value="Unassembled WGS sequence"/>
</dbReference>
<keyword evidence="1" id="KW-1133">Transmembrane helix</keyword>
<protein>
    <recommendedName>
        <fullName evidence="5">Protein BatD</fullName>
    </recommendedName>
</protein>
<evidence type="ECO:0000313" key="3">
    <source>
        <dbReference type="EMBL" id="GBC60098.1"/>
    </source>
</evidence>
<evidence type="ECO:0000256" key="1">
    <source>
        <dbReference type="SAM" id="Phobius"/>
    </source>
</evidence>
<evidence type="ECO:0008006" key="5">
    <source>
        <dbReference type="Google" id="ProtNLM"/>
    </source>
</evidence>
<organism evidence="3 4">
    <name type="scientific">Desulfonema ishimotonii</name>
    <dbReference type="NCBI Taxonomy" id="45657"/>
    <lineage>
        <taxon>Bacteria</taxon>
        <taxon>Pseudomonadati</taxon>
        <taxon>Thermodesulfobacteriota</taxon>
        <taxon>Desulfobacteria</taxon>
        <taxon>Desulfobacterales</taxon>
        <taxon>Desulfococcaceae</taxon>
        <taxon>Desulfonema</taxon>
    </lineage>
</organism>
<dbReference type="RefSeq" id="WP_231714612.1">
    <property type="nucleotide sequence ID" value="NZ_BEXT01000001.1"/>
</dbReference>
<reference evidence="4" key="1">
    <citation type="submission" date="2017-11" db="EMBL/GenBank/DDBJ databases">
        <authorList>
            <person name="Watanabe M."/>
            <person name="Kojima H."/>
        </authorList>
    </citation>
    <scope>NUCLEOTIDE SEQUENCE [LARGE SCALE GENOMIC DNA]</scope>
    <source>
        <strain evidence="4">Tokyo 01</strain>
    </source>
</reference>
<dbReference type="PANTHER" id="PTHR40940:SF2">
    <property type="entry name" value="BATD"/>
    <property type="match status" value="1"/>
</dbReference>
<dbReference type="AlphaFoldDB" id="A0A401FT11"/>
<accession>A0A401FT11</accession>
<gene>
    <name evidence="3" type="ORF">DENIS_1042</name>
</gene>
<keyword evidence="2" id="KW-0732">Signal</keyword>